<dbReference type="PANTHER" id="PTHR33112">
    <property type="entry name" value="DOMAIN PROTEIN, PUTATIVE-RELATED"/>
    <property type="match status" value="1"/>
</dbReference>
<comment type="caution">
    <text evidence="2">The sequence shown here is derived from an EMBL/GenBank/DDBJ whole genome shotgun (WGS) entry which is preliminary data.</text>
</comment>
<dbReference type="InterPro" id="IPR010730">
    <property type="entry name" value="HET"/>
</dbReference>
<gene>
    <name evidence="2" type="ORF">FB567DRAFT_235749</name>
</gene>
<sequence length="702" mass="79627">MSEQILCCACQSFLEGSRVRDHGTREVYVHHTDGDSLVQAWKMGCVLCTALWSEFSTDVIDHQAKTSWSIMRSSASTYPRSSWLFDFTFYPQNGTYDRQRPVILENYESTSAPCGKNLGGHTGDDFALDFLAKQYKTCKETHVKCQQATCSPFLPSRVLDVGSRGDSSISLRPREQLAISEPYLTLSHCWGDFQPLKLTRYTASHLELGIHVADLPKTYQEAVQVSRRLGYRYLWIDSLCIYQDNLDDWQAEAGQMGDIYGKAAGCIAATASVDSSYGLFRPRRSDQAPIKVSVARSEEPSLQDMPPPGTYWCSFAWSTPRSHIDEAALNLRAWVAQERYLSTRVMHFTRDLLFWECLELLSNEVNLNGIPSSGLNFEDSEVNLFKLHFRNFDAQQSASQNASRILPSPVKLSKMDYDMWYEFVRAYTRFSMTKQGDCLAALSGIAKNIGQATGARFVAGLWEQNIVDGLCWDVAQQYDPNGPLASTRPTVWRAPSWSWASVTKMVYYLKTFLDMRSSVDILDYFVEEHPSGQITSAQITLRCRLVPIELHRWDGPKGWGLTKTYDKHAVPPYILSFDDPSSIAPRTTEQTSANLIILRDDNRGSFHGLLIIRSKDHKDAFERIGLLCYYDRNYEPSGEEKLPKPANTRPGWIEKLRKHSSKGKLQDTNHDVKAKLPDTNHSFKGTLRTLHDEAEPQIITLV</sequence>
<keyword evidence="3" id="KW-1185">Reference proteome</keyword>
<dbReference type="Proteomes" id="UP000813461">
    <property type="component" value="Unassembled WGS sequence"/>
</dbReference>
<dbReference type="AlphaFoldDB" id="A0A8K0RDJ9"/>
<proteinExistence type="predicted"/>
<evidence type="ECO:0000313" key="3">
    <source>
        <dbReference type="Proteomes" id="UP000813461"/>
    </source>
</evidence>
<feature type="domain" description="Heterokaryon incompatibility" evidence="1">
    <location>
        <begin position="183"/>
        <end position="338"/>
    </location>
</feature>
<accession>A0A8K0RDJ9</accession>
<protein>
    <submittedName>
        <fullName evidence="2">Heterokaryon incompatibility protein-domain-containing protein</fullName>
    </submittedName>
</protein>
<evidence type="ECO:0000259" key="1">
    <source>
        <dbReference type="Pfam" id="PF06985"/>
    </source>
</evidence>
<name>A0A8K0RDJ9_9PLEO</name>
<evidence type="ECO:0000313" key="2">
    <source>
        <dbReference type="EMBL" id="KAH7092310.1"/>
    </source>
</evidence>
<reference evidence="2" key="1">
    <citation type="journal article" date="2021" name="Nat. Commun.">
        <title>Genetic determinants of endophytism in the Arabidopsis root mycobiome.</title>
        <authorList>
            <person name="Mesny F."/>
            <person name="Miyauchi S."/>
            <person name="Thiergart T."/>
            <person name="Pickel B."/>
            <person name="Atanasova L."/>
            <person name="Karlsson M."/>
            <person name="Huettel B."/>
            <person name="Barry K.W."/>
            <person name="Haridas S."/>
            <person name="Chen C."/>
            <person name="Bauer D."/>
            <person name="Andreopoulos W."/>
            <person name="Pangilinan J."/>
            <person name="LaButti K."/>
            <person name="Riley R."/>
            <person name="Lipzen A."/>
            <person name="Clum A."/>
            <person name="Drula E."/>
            <person name="Henrissat B."/>
            <person name="Kohler A."/>
            <person name="Grigoriev I.V."/>
            <person name="Martin F.M."/>
            <person name="Hacquard S."/>
        </authorList>
    </citation>
    <scope>NUCLEOTIDE SEQUENCE</scope>
    <source>
        <strain evidence="2">MPI-SDFR-AT-0120</strain>
    </source>
</reference>
<organism evidence="2 3">
    <name type="scientific">Paraphoma chrysanthemicola</name>
    <dbReference type="NCBI Taxonomy" id="798071"/>
    <lineage>
        <taxon>Eukaryota</taxon>
        <taxon>Fungi</taxon>
        <taxon>Dikarya</taxon>
        <taxon>Ascomycota</taxon>
        <taxon>Pezizomycotina</taxon>
        <taxon>Dothideomycetes</taxon>
        <taxon>Pleosporomycetidae</taxon>
        <taxon>Pleosporales</taxon>
        <taxon>Pleosporineae</taxon>
        <taxon>Phaeosphaeriaceae</taxon>
        <taxon>Paraphoma</taxon>
    </lineage>
</organism>
<dbReference type="Pfam" id="PF06985">
    <property type="entry name" value="HET"/>
    <property type="match status" value="1"/>
</dbReference>
<dbReference type="OrthoDB" id="2958217at2759"/>
<dbReference type="EMBL" id="JAGMVJ010000003">
    <property type="protein sequence ID" value="KAH7092310.1"/>
    <property type="molecule type" value="Genomic_DNA"/>
</dbReference>
<dbReference type="PANTHER" id="PTHR33112:SF10">
    <property type="entry name" value="TOL"/>
    <property type="match status" value="1"/>
</dbReference>